<organism evidence="2 3">
    <name type="scientific">Paracoccus methylarcula</name>
    <dbReference type="NCBI Taxonomy" id="72022"/>
    <lineage>
        <taxon>Bacteria</taxon>
        <taxon>Pseudomonadati</taxon>
        <taxon>Pseudomonadota</taxon>
        <taxon>Alphaproteobacteria</taxon>
        <taxon>Rhodobacterales</taxon>
        <taxon>Paracoccaceae</taxon>
        <taxon>Paracoccus</taxon>
    </lineage>
</organism>
<dbReference type="Pfam" id="PF11720">
    <property type="entry name" value="Inhibitor_I78"/>
    <property type="match status" value="1"/>
</dbReference>
<keyword evidence="1" id="KW-0732">Signal</keyword>
<dbReference type="RefSeq" id="WP_106689877.1">
    <property type="nucleotide sequence ID" value="NZ_PXNQ02000001.1"/>
</dbReference>
<dbReference type="OrthoDB" id="8724542at2"/>
<evidence type="ECO:0000313" key="3">
    <source>
        <dbReference type="Proteomes" id="UP000238137"/>
    </source>
</evidence>
<keyword evidence="3" id="KW-1185">Reference proteome</keyword>
<dbReference type="EMBL" id="PXNQ02000001">
    <property type="protein sequence ID" value="RNF36255.1"/>
    <property type="molecule type" value="Genomic_DNA"/>
</dbReference>
<comment type="caution">
    <text evidence="2">The sequence shown here is derived from an EMBL/GenBank/DDBJ whole genome shotgun (WGS) entry which is preliminary data.</text>
</comment>
<dbReference type="PANTHER" id="PTHR39600">
    <property type="entry name" value="PEPTIDASE INHIBITOR I78 FAMILY PROTEIN"/>
    <property type="match status" value="1"/>
</dbReference>
<sequence length="87" mass="9416">MFPRMLPLLVAASVLAACESDETVSKPVCDPQAHQALVGKNIGEVTLPRELPQRVISPGDMVTQDFNPVRLNIFVDAKGWIGRISCG</sequence>
<accession>A0A3R7Q4L7</accession>
<dbReference type="PROSITE" id="PS51257">
    <property type="entry name" value="PROKAR_LIPOPROTEIN"/>
    <property type="match status" value="1"/>
</dbReference>
<dbReference type="Proteomes" id="UP000238137">
    <property type="component" value="Unassembled WGS sequence"/>
</dbReference>
<feature type="chain" id="PRO_5018709718" description="Peptidase inhibitor I78" evidence="1">
    <location>
        <begin position="17"/>
        <end position="87"/>
    </location>
</feature>
<proteinExistence type="predicted"/>
<evidence type="ECO:0008006" key="4">
    <source>
        <dbReference type="Google" id="ProtNLM"/>
    </source>
</evidence>
<evidence type="ECO:0000313" key="2">
    <source>
        <dbReference type="EMBL" id="RNF36255.1"/>
    </source>
</evidence>
<name>A0A3R7Q4L7_9RHOB</name>
<dbReference type="InterPro" id="IPR021719">
    <property type="entry name" value="Prot_inh_I78"/>
</dbReference>
<evidence type="ECO:0000256" key="1">
    <source>
        <dbReference type="SAM" id="SignalP"/>
    </source>
</evidence>
<gene>
    <name evidence="2" type="ORF">A7A09_002410</name>
</gene>
<feature type="signal peptide" evidence="1">
    <location>
        <begin position="1"/>
        <end position="16"/>
    </location>
</feature>
<dbReference type="Gene3D" id="3.30.10.10">
    <property type="entry name" value="Trypsin Inhibitor V, subunit A"/>
    <property type="match status" value="1"/>
</dbReference>
<dbReference type="PANTHER" id="PTHR39600:SF1">
    <property type="entry name" value="PEPTIDASE INHIBITOR I78 FAMILY PROTEIN"/>
    <property type="match status" value="1"/>
</dbReference>
<reference evidence="2" key="1">
    <citation type="submission" date="2018-05" db="EMBL/GenBank/DDBJ databases">
        <title>Reclassification of Methylarcula marina and Methylarcula terricola as Paracoccus methylarcula sp.nov., comb.nov. and Paracoccus terricola comb.nov.</title>
        <authorList>
            <person name="Shmareva M.N."/>
            <person name="Doronina N.V."/>
            <person name="Vasilenko O.V."/>
            <person name="Tarlachkov S.V."/>
            <person name="Trotsenko Y.A."/>
        </authorList>
    </citation>
    <scope>NUCLEOTIDE SEQUENCE [LARGE SCALE GENOMIC DNA]</scope>
    <source>
        <strain evidence="2">VKM B-2159</strain>
    </source>
</reference>
<dbReference type="AlphaFoldDB" id="A0A3R7Q4L7"/>
<protein>
    <recommendedName>
        <fullName evidence="4">Peptidase inhibitor I78</fullName>
    </recommendedName>
</protein>